<keyword evidence="4" id="KW-1185">Reference proteome</keyword>
<dbReference type="Pfam" id="PF13946">
    <property type="entry name" value="DUF4214"/>
    <property type="match status" value="1"/>
</dbReference>
<dbReference type="EC" id="2.1.-.-" evidence="3"/>
<dbReference type="GO" id="GO:0032259">
    <property type="term" value="P:methylation"/>
    <property type="evidence" value="ECO:0007669"/>
    <property type="project" value="UniProtKB-KW"/>
</dbReference>
<evidence type="ECO:0000259" key="1">
    <source>
        <dbReference type="Pfam" id="PF13649"/>
    </source>
</evidence>
<dbReference type="InterPro" id="IPR029063">
    <property type="entry name" value="SAM-dependent_MTases_sf"/>
</dbReference>
<dbReference type="SUPFAM" id="SSF53335">
    <property type="entry name" value="S-adenosyl-L-methionine-dependent methyltransferases"/>
    <property type="match status" value="1"/>
</dbReference>
<dbReference type="GO" id="GO:0008168">
    <property type="term" value="F:methyltransferase activity"/>
    <property type="evidence" value="ECO:0007669"/>
    <property type="project" value="UniProtKB-KW"/>
</dbReference>
<dbReference type="Gene3D" id="3.40.50.150">
    <property type="entry name" value="Vaccinia Virus protein VP39"/>
    <property type="match status" value="1"/>
</dbReference>
<feature type="domain" description="Methyltransferase" evidence="1">
    <location>
        <begin position="198"/>
        <end position="284"/>
    </location>
</feature>
<dbReference type="RefSeq" id="WP_304535415.1">
    <property type="nucleotide sequence ID" value="NZ_JAUQOM010000002.1"/>
</dbReference>
<organism evidence="3 4">
    <name type="scientific">Sphingobium cyanobacteriorum</name>
    <dbReference type="NCBI Taxonomy" id="3063954"/>
    <lineage>
        <taxon>Bacteria</taxon>
        <taxon>Pseudomonadati</taxon>
        <taxon>Pseudomonadota</taxon>
        <taxon>Alphaproteobacteria</taxon>
        <taxon>Sphingomonadales</taxon>
        <taxon>Sphingomonadaceae</taxon>
        <taxon>Sphingobium</taxon>
    </lineage>
</organism>
<keyword evidence="3" id="KW-0808">Transferase</keyword>
<evidence type="ECO:0000313" key="4">
    <source>
        <dbReference type="Proteomes" id="UP001176471"/>
    </source>
</evidence>
<sequence length="415" mass="46342">MVGRRDATSPPVFFSSHRLLCFWAVSQDRRGEREGIFHRRQAIFSKWLTGDTNAEAFSHTDIVEGLFAGLLGRPVDDSGLATYAGALRAGMPLSRVIEMLVQSNEFKNLYKYNAASRTALPQIVLPDLTALYPDKFTRMASGDTIFHASLDADFALMEDLIFQHRYYESFGVWHPKVDLDKRVIAALVEGLGARNCIELGCFSGPVLGLMHDRGIAVTGVDVSHLAFLLADAKIHARMRFGDLLDLDFPETFDVFLGMDILEHLNPLKLDAYIAKIAKLVAPEGFAYINSPMFGPDSTFGTVFQAYLPEWRAAGDTEYWREMHCDPKGWPMHGHLVWASPTWWEALFARHGLVRDTLIETAIHDNLKGFFDEKAPARRSLFVLRHADAKPDTAAINTRLGALLAPLMTAEGITSQ</sequence>
<proteinExistence type="predicted"/>
<evidence type="ECO:0000259" key="2">
    <source>
        <dbReference type="Pfam" id="PF13946"/>
    </source>
</evidence>
<gene>
    <name evidence="3" type="ORF">Q4610_07810</name>
</gene>
<accession>A0ABT8ZL76</accession>
<keyword evidence="3" id="KW-0489">Methyltransferase</keyword>
<evidence type="ECO:0000313" key="3">
    <source>
        <dbReference type="EMBL" id="MDO7834952.1"/>
    </source>
</evidence>
<dbReference type="Proteomes" id="UP001176471">
    <property type="component" value="Unassembled WGS sequence"/>
</dbReference>
<reference evidence="3" key="1">
    <citation type="submission" date="2023-07" db="EMBL/GenBank/DDBJ databases">
        <title>Bacterial whole genome sequence for Sphingobium sp. HBC34.</title>
        <authorList>
            <person name="Le V."/>
            <person name="Ko S.-R."/>
            <person name="Ahn C.-Y."/>
            <person name="Oh H.-M."/>
        </authorList>
    </citation>
    <scope>NUCLEOTIDE SEQUENCE</scope>
    <source>
        <strain evidence="3">HBC34</strain>
    </source>
</reference>
<comment type="caution">
    <text evidence="3">The sequence shown here is derived from an EMBL/GenBank/DDBJ whole genome shotgun (WGS) entry which is preliminary data.</text>
</comment>
<dbReference type="Pfam" id="PF13649">
    <property type="entry name" value="Methyltransf_25"/>
    <property type="match status" value="1"/>
</dbReference>
<feature type="domain" description="DUF4214" evidence="2">
    <location>
        <begin position="56"/>
        <end position="109"/>
    </location>
</feature>
<protein>
    <submittedName>
        <fullName evidence="3">Class I SAM-dependent methyltransferase</fullName>
        <ecNumber evidence="3">2.1.-.-</ecNumber>
    </submittedName>
</protein>
<dbReference type="InterPro" id="IPR041698">
    <property type="entry name" value="Methyltransf_25"/>
</dbReference>
<dbReference type="EMBL" id="JAUQOM010000002">
    <property type="protein sequence ID" value="MDO7834952.1"/>
    <property type="molecule type" value="Genomic_DNA"/>
</dbReference>
<dbReference type="InterPro" id="IPR025282">
    <property type="entry name" value="DUF4214"/>
</dbReference>
<name>A0ABT8ZL76_9SPHN</name>